<dbReference type="Proteomes" id="UP000641152">
    <property type="component" value="Unassembled WGS sequence"/>
</dbReference>
<keyword evidence="3" id="KW-1185">Reference proteome</keyword>
<dbReference type="RefSeq" id="WP_192395878.1">
    <property type="nucleotide sequence ID" value="NZ_CAJHIU010000003.1"/>
</dbReference>
<comment type="caution">
    <text evidence="2">The sequence shown here is derived from an EMBL/GenBank/DDBJ whole genome shotgun (WGS) entry which is preliminary data.</text>
</comment>
<evidence type="ECO:0000256" key="1">
    <source>
        <dbReference type="SAM" id="SignalP"/>
    </source>
</evidence>
<dbReference type="EMBL" id="JACXST010000003">
    <property type="protein sequence ID" value="MBD9363172.1"/>
    <property type="molecule type" value="Genomic_DNA"/>
</dbReference>
<keyword evidence="1" id="KW-0732">Signal</keyword>
<evidence type="ECO:0000313" key="2">
    <source>
        <dbReference type="EMBL" id="MBD9363172.1"/>
    </source>
</evidence>
<evidence type="ECO:0000313" key="3">
    <source>
        <dbReference type="Proteomes" id="UP000641152"/>
    </source>
</evidence>
<feature type="chain" id="PRO_5045519226" evidence="1">
    <location>
        <begin position="30"/>
        <end position="369"/>
    </location>
</feature>
<feature type="signal peptide" evidence="1">
    <location>
        <begin position="1"/>
        <end position="29"/>
    </location>
</feature>
<gene>
    <name evidence="2" type="ORF">EBB_22345</name>
</gene>
<protein>
    <submittedName>
        <fullName evidence="2">Uncharacterized protein</fullName>
    </submittedName>
</protein>
<proteinExistence type="predicted"/>
<accession>A0ABR9DMR8</accession>
<name>A0ABR9DMR8_9GAMM</name>
<reference evidence="2 3" key="1">
    <citation type="submission" date="2020-09" db="EMBL/GenBank/DDBJ databases">
        <title>Methylomonas albis sp. nov. and Methylomonas fluvii sp. nov.: Two cold-adapted methanotrophs from the River Elbe and an amended description of Methylovulum psychrotolerans strain Eb1.</title>
        <authorList>
            <person name="Bussmann I.K."/>
            <person name="Klings K.-W."/>
            <person name="Warnstedt J."/>
            <person name="Hoppert M."/>
            <person name="Saborowski A."/>
            <person name="Horn F."/>
            <person name="Liebner S."/>
        </authorList>
    </citation>
    <scope>NUCLEOTIDE SEQUENCE [LARGE SCALE GENOMIC DNA]</scope>
    <source>
        <strain evidence="2 3">EbB</strain>
    </source>
</reference>
<sequence>MKKSKHLNDNIKSTLIVANLILSGSQAFASPYTIEVNQTITGLSSPGFDNIINRGLVLGETDDYLPVLLENYGSIFLPSKITCSGKKLVNYAKGYIAIGGYFDCYKQGTQALIENSGTIAITNAVGENIALDPQTIGGQFRPAKDYMPWTYIFWGKIDNKVTGKFIIDRNNGVNLCQSQGSEAPEIENRGYFEIAQGSTCNFISTKSGSYKQFEGETKVNGTFGSRLLDFQGGILTGTGTILKFPEQLWNASFSISPGNSTSPFGELTLTPEMGYSVFGDGTLNFVIGGLNNNSKLHVNGEAYIVGGAKIAISLKNGFMPNIGNSFTIITANGIGTDDFNQANLILPQLPTGRQWHFDNDGTSLKLSVI</sequence>
<organism evidence="2 3">
    <name type="scientific">Methylomonas fluvii</name>
    <dbReference type="NCBI Taxonomy" id="1854564"/>
    <lineage>
        <taxon>Bacteria</taxon>
        <taxon>Pseudomonadati</taxon>
        <taxon>Pseudomonadota</taxon>
        <taxon>Gammaproteobacteria</taxon>
        <taxon>Methylococcales</taxon>
        <taxon>Methylococcaceae</taxon>
        <taxon>Methylomonas</taxon>
    </lineage>
</organism>